<protein>
    <submittedName>
        <fullName evidence="2">Uncharacterized protein</fullName>
    </submittedName>
</protein>
<keyword evidence="1" id="KW-0812">Transmembrane</keyword>
<reference evidence="2 3" key="1">
    <citation type="submission" date="2019-07" db="EMBL/GenBank/DDBJ databases">
        <title>Whole genome shotgun sequence of Streptococcus oligofermentans NBRC 106105.</title>
        <authorList>
            <person name="Hosoyama A."/>
            <person name="Uohara A."/>
            <person name="Ohji S."/>
            <person name="Ichikawa N."/>
        </authorList>
    </citation>
    <scope>NUCLEOTIDE SEQUENCE [LARGE SCALE GENOMIC DNA]</scope>
    <source>
        <strain evidence="2 3">NBRC 106105</strain>
    </source>
</reference>
<sequence length="69" mass="7654">MAFPETKLSMFKKGKSLKLFNALALIPGTVIVVPIRKTKMMNSVNKILDRTCFILSASFNSLKNIGHLS</sequence>
<name>A0A512ACP7_STRCR</name>
<proteinExistence type="predicted"/>
<evidence type="ECO:0000313" key="3">
    <source>
        <dbReference type="Proteomes" id="UP000321868"/>
    </source>
</evidence>
<keyword evidence="1" id="KW-1133">Transmembrane helix</keyword>
<accession>A0A512ACP7</accession>
<comment type="caution">
    <text evidence="2">The sequence shown here is derived from an EMBL/GenBank/DDBJ whole genome shotgun (WGS) entry which is preliminary data.</text>
</comment>
<keyword evidence="1" id="KW-0472">Membrane</keyword>
<evidence type="ECO:0000256" key="1">
    <source>
        <dbReference type="SAM" id="Phobius"/>
    </source>
</evidence>
<dbReference type="AlphaFoldDB" id="A0A512ACP7"/>
<feature type="transmembrane region" description="Helical" evidence="1">
    <location>
        <begin position="20"/>
        <end position="36"/>
    </location>
</feature>
<dbReference type="Proteomes" id="UP000321868">
    <property type="component" value="Unassembled WGS sequence"/>
</dbReference>
<gene>
    <name evidence="2" type="ORF">SOL01_13520</name>
</gene>
<organism evidence="2 3">
    <name type="scientific">Streptococcus cristatus</name>
    <dbReference type="NCBI Taxonomy" id="45634"/>
    <lineage>
        <taxon>Bacteria</taxon>
        <taxon>Bacillati</taxon>
        <taxon>Bacillota</taxon>
        <taxon>Bacilli</taxon>
        <taxon>Lactobacillales</taxon>
        <taxon>Streptococcaceae</taxon>
        <taxon>Streptococcus</taxon>
    </lineage>
</organism>
<dbReference type="EMBL" id="BJYQ01000081">
    <property type="protein sequence ID" value="GEN97478.1"/>
    <property type="molecule type" value="Genomic_DNA"/>
</dbReference>
<evidence type="ECO:0000313" key="2">
    <source>
        <dbReference type="EMBL" id="GEN97478.1"/>
    </source>
</evidence>